<reference evidence="1" key="1">
    <citation type="submission" date="2023-03" db="EMBL/GenBank/DDBJ databases">
        <title>Massive genome expansion in bonnet fungi (Mycena s.s.) driven by repeated elements and novel gene families across ecological guilds.</title>
        <authorList>
            <consortium name="Lawrence Berkeley National Laboratory"/>
            <person name="Harder C.B."/>
            <person name="Miyauchi S."/>
            <person name="Viragh M."/>
            <person name="Kuo A."/>
            <person name="Thoen E."/>
            <person name="Andreopoulos B."/>
            <person name="Lu D."/>
            <person name="Skrede I."/>
            <person name="Drula E."/>
            <person name="Henrissat B."/>
            <person name="Morin E."/>
            <person name="Kohler A."/>
            <person name="Barry K."/>
            <person name="LaButti K."/>
            <person name="Morin E."/>
            <person name="Salamov A."/>
            <person name="Lipzen A."/>
            <person name="Mereny Z."/>
            <person name="Hegedus B."/>
            <person name="Baldrian P."/>
            <person name="Stursova M."/>
            <person name="Weitz H."/>
            <person name="Taylor A."/>
            <person name="Grigoriev I.V."/>
            <person name="Nagy L.G."/>
            <person name="Martin F."/>
            <person name="Kauserud H."/>
        </authorList>
    </citation>
    <scope>NUCLEOTIDE SEQUENCE</scope>
    <source>
        <strain evidence="1">CBHHK067</strain>
    </source>
</reference>
<comment type="caution">
    <text evidence="1">The sequence shown here is derived from an EMBL/GenBank/DDBJ whole genome shotgun (WGS) entry which is preliminary data.</text>
</comment>
<dbReference type="InterPro" id="IPR036561">
    <property type="entry name" value="MAM33_sf"/>
</dbReference>
<dbReference type="Gene3D" id="3.10.280.10">
    <property type="entry name" value="Mitochondrial glycoprotein"/>
    <property type="match status" value="1"/>
</dbReference>
<organism evidence="1 2">
    <name type="scientific">Mycena rosella</name>
    <name type="common">Pink bonnet</name>
    <name type="synonym">Agaricus rosellus</name>
    <dbReference type="NCBI Taxonomy" id="1033263"/>
    <lineage>
        <taxon>Eukaryota</taxon>
        <taxon>Fungi</taxon>
        <taxon>Dikarya</taxon>
        <taxon>Basidiomycota</taxon>
        <taxon>Agaricomycotina</taxon>
        <taxon>Agaricomycetes</taxon>
        <taxon>Agaricomycetidae</taxon>
        <taxon>Agaricales</taxon>
        <taxon>Marasmiineae</taxon>
        <taxon>Mycenaceae</taxon>
        <taxon>Mycena</taxon>
    </lineage>
</organism>
<dbReference type="PANTHER" id="PTHR10826:SF1">
    <property type="entry name" value="COMPLEMENT COMPONENT 1 Q SUBCOMPONENT-BINDING PROTEIN, MITOCHONDRIAL"/>
    <property type="match status" value="1"/>
</dbReference>
<dbReference type="Pfam" id="PF02330">
    <property type="entry name" value="MAM33"/>
    <property type="match status" value="1"/>
</dbReference>
<dbReference type="EMBL" id="JARKIE010000235">
    <property type="protein sequence ID" value="KAJ7663045.1"/>
    <property type="molecule type" value="Genomic_DNA"/>
</dbReference>
<protein>
    <submittedName>
        <fullName evidence="1">Mitochondrial glycoprotein</fullName>
    </submittedName>
</protein>
<dbReference type="Proteomes" id="UP001221757">
    <property type="component" value="Unassembled WGS sequence"/>
</dbReference>
<dbReference type="GO" id="GO:0042256">
    <property type="term" value="P:cytosolic ribosome assembly"/>
    <property type="evidence" value="ECO:0007669"/>
    <property type="project" value="TreeGrafter"/>
</dbReference>
<dbReference type="PANTHER" id="PTHR10826">
    <property type="entry name" value="COMPLEMENT COMPONENT 1"/>
    <property type="match status" value="1"/>
</dbReference>
<proteinExistence type="predicted"/>
<gene>
    <name evidence="1" type="ORF">B0H17DRAFT_952764</name>
</gene>
<dbReference type="InterPro" id="IPR003428">
    <property type="entry name" value="MAM33"/>
</dbReference>
<name>A0AAD7CTM8_MYCRO</name>
<dbReference type="GO" id="GO:0005759">
    <property type="term" value="C:mitochondrial matrix"/>
    <property type="evidence" value="ECO:0007669"/>
    <property type="project" value="InterPro"/>
</dbReference>
<sequence>MSAARTLRQLTTTASRLSKRQLSSASFARLPVLAKKASLTATRAFSASAPSFKAGSTDVALSAKLAEELQYELEGNAEARAEPEFLTVFQEQGIWKIKDEPGNNEVTLSRQFGNESIQVLFSVSDLQNQDPEEELDEEDEEAPPPGDIMRAVISITKTTGPGALEIDVSCQGGQFLIENIAYYQDAKLGRDVGVEADWKRRGLYIGPEFGTLDVTVQEHFDQFLEERDLGESTAFFLPEYAQYKEQREYVRWLETVKDFVDA</sequence>
<evidence type="ECO:0000313" key="2">
    <source>
        <dbReference type="Proteomes" id="UP001221757"/>
    </source>
</evidence>
<accession>A0AAD7CTM8</accession>
<dbReference type="AlphaFoldDB" id="A0AAD7CTM8"/>
<evidence type="ECO:0000313" key="1">
    <source>
        <dbReference type="EMBL" id="KAJ7663045.1"/>
    </source>
</evidence>
<keyword evidence="2" id="KW-1185">Reference proteome</keyword>
<dbReference type="SUPFAM" id="SSF54529">
    <property type="entry name" value="Mitochondrial glycoprotein MAM33-like"/>
    <property type="match status" value="1"/>
</dbReference>